<feature type="signal peptide" evidence="1">
    <location>
        <begin position="1"/>
        <end position="23"/>
    </location>
</feature>
<dbReference type="PRINTS" id="PR00838">
    <property type="entry name" value="V5ALLERGEN"/>
</dbReference>
<proteinExistence type="predicted"/>
<feature type="chain" id="PRO_5028958110" evidence="1">
    <location>
        <begin position="24"/>
        <end position="175"/>
    </location>
</feature>
<dbReference type="InterPro" id="IPR014044">
    <property type="entry name" value="CAP_dom"/>
</dbReference>
<keyword evidence="4" id="KW-1185">Reference proteome</keyword>
<feature type="domain" description="SCP" evidence="2">
    <location>
        <begin position="36"/>
        <end position="175"/>
    </location>
</feature>
<dbReference type="InterPro" id="IPR002413">
    <property type="entry name" value="V5_allergen-like"/>
</dbReference>
<dbReference type="AlphaFoldDB" id="A0A7D4BI91"/>
<dbReference type="PRINTS" id="PR00837">
    <property type="entry name" value="V5TPXLIKE"/>
</dbReference>
<dbReference type="InterPro" id="IPR035940">
    <property type="entry name" value="CAP_sf"/>
</dbReference>
<dbReference type="PROSITE" id="PS01009">
    <property type="entry name" value="CRISP_1"/>
    <property type="match status" value="1"/>
</dbReference>
<dbReference type="PANTHER" id="PTHR10334">
    <property type="entry name" value="CYSTEINE-RICH SECRETORY PROTEIN-RELATED"/>
    <property type="match status" value="1"/>
</dbReference>
<accession>A0A7D4BI91</accession>
<dbReference type="SMART" id="SM00198">
    <property type="entry name" value="SCP"/>
    <property type="match status" value="1"/>
</dbReference>
<dbReference type="Gene3D" id="3.40.33.10">
    <property type="entry name" value="CAP"/>
    <property type="match status" value="1"/>
</dbReference>
<dbReference type="InterPro" id="IPR018244">
    <property type="entry name" value="Allrgn_V5/Tpx1_CS"/>
</dbReference>
<evidence type="ECO:0000259" key="2">
    <source>
        <dbReference type="SMART" id="SM00198"/>
    </source>
</evidence>
<gene>
    <name evidence="3" type="ORF">HQR01_09425</name>
</gene>
<dbReference type="SUPFAM" id="SSF55797">
    <property type="entry name" value="PR-1-like"/>
    <property type="match status" value="1"/>
</dbReference>
<dbReference type="Proteomes" id="UP000504693">
    <property type="component" value="Chromosome"/>
</dbReference>
<evidence type="ECO:0000256" key="1">
    <source>
        <dbReference type="SAM" id="SignalP"/>
    </source>
</evidence>
<dbReference type="GO" id="GO:0005576">
    <property type="term" value="C:extracellular region"/>
    <property type="evidence" value="ECO:0007669"/>
    <property type="project" value="InterPro"/>
</dbReference>
<organism evidence="3 4">
    <name type="scientific">Erythrobacter mangrovi</name>
    <dbReference type="NCBI Taxonomy" id="2739433"/>
    <lineage>
        <taxon>Bacteria</taxon>
        <taxon>Pseudomonadati</taxon>
        <taxon>Pseudomonadota</taxon>
        <taxon>Alphaproteobacteria</taxon>
        <taxon>Sphingomonadales</taxon>
        <taxon>Erythrobacteraceae</taxon>
        <taxon>Erythrobacter/Porphyrobacter group</taxon>
        <taxon>Erythrobacter</taxon>
    </lineage>
</organism>
<protein>
    <submittedName>
        <fullName evidence="3">SCP-like extracellular</fullName>
    </submittedName>
</protein>
<sequence>MKKWVAPFLSAVGMACATSVAMAASGSAPLAPANPQLARRILATHNAERERLHLPALRWNGKLEREAAQWAQSLSQRGVVQHDSDGARNGTGENLWMGTAGYWMVEDIVEMFIAEKANFHSGTFPHISRTGNWADVGHYSQVVWRDTREVGCALVTGRGNDVLVCRYWPAGNVWG</sequence>
<keyword evidence="1" id="KW-0732">Signal</keyword>
<dbReference type="PROSITE" id="PS51257">
    <property type="entry name" value="PROKAR_LIPOPROTEIN"/>
    <property type="match status" value="1"/>
</dbReference>
<dbReference type="EMBL" id="CP053921">
    <property type="protein sequence ID" value="QKG72742.1"/>
    <property type="molecule type" value="Genomic_DNA"/>
</dbReference>
<dbReference type="Pfam" id="PF00188">
    <property type="entry name" value="CAP"/>
    <property type="match status" value="1"/>
</dbReference>
<evidence type="ECO:0000313" key="3">
    <source>
        <dbReference type="EMBL" id="QKG72742.1"/>
    </source>
</evidence>
<reference evidence="3 4" key="1">
    <citation type="submission" date="2020-05" db="EMBL/GenBank/DDBJ databases">
        <title>Erythrobacter mangrovi sp. nov., isolated from rhizosphere soil of mangrove plant (Kandelia candel).</title>
        <authorList>
            <person name="Ye Y.H."/>
        </authorList>
    </citation>
    <scope>NUCLEOTIDE SEQUENCE [LARGE SCALE GENOMIC DNA]</scope>
    <source>
        <strain evidence="3 4">EB310</strain>
    </source>
</reference>
<dbReference type="KEGG" id="emv:HQR01_09425"/>
<name>A0A7D4BI91_9SPHN</name>
<evidence type="ECO:0000313" key="4">
    <source>
        <dbReference type="Proteomes" id="UP000504693"/>
    </source>
</evidence>
<dbReference type="InterPro" id="IPR001283">
    <property type="entry name" value="CRISP-related"/>
</dbReference>